<feature type="domain" description="RING-type" evidence="10">
    <location>
        <begin position="109"/>
        <end position="151"/>
    </location>
</feature>
<gene>
    <name evidence="11" type="ORF">MUK42_02211</name>
</gene>
<dbReference type="OrthoDB" id="8062037at2759"/>
<dbReference type="PROSITE" id="PS50089">
    <property type="entry name" value="ZF_RING_2"/>
    <property type="match status" value="1"/>
</dbReference>
<evidence type="ECO:0000256" key="7">
    <source>
        <dbReference type="ARBA" id="ARBA00023136"/>
    </source>
</evidence>
<dbReference type="InterPro" id="IPR001841">
    <property type="entry name" value="Znf_RING"/>
</dbReference>
<reference evidence="11" key="1">
    <citation type="submission" date="2022-05" db="EMBL/GenBank/DDBJ databases">
        <title>The Musa troglodytarum L. genome provides insights into the mechanism of non-climacteric behaviour and enrichment of carotenoids.</title>
        <authorList>
            <person name="Wang J."/>
        </authorList>
    </citation>
    <scope>NUCLEOTIDE SEQUENCE</scope>
    <source>
        <tissue evidence="11">Leaf</tissue>
    </source>
</reference>
<dbReference type="AlphaFoldDB" id="A0A9E7EVQ7"/>
<evidence type="ECO:0000256" key="8">
    <source>
        <dbReference type="PROSITE-ProRule" id="PRU00175"/>
    </source>
</evidence>
<dbReference type="EMBL" id="CP097503">
    <property type="protein sequence ID" value="URD82902.1"/>
    <property type="molecule type" value="Genomic_DNA"/>
</dbReference>
<evidence type="ECO:0000256" key="6">
    <source>
        <dbReference type="ARBA" id="ARBA00022989"/>
    </source>
</evidence>
<feature type="transmembrane region" description="Helical" evidence="9">
    <location>
        <begin position="20"/>
        <end position="53"/>
    </location>
</feature>
<protein>
    <submittedName>
        <fullName evidence="11">RING</fullName>
    </submittedName>
</protein>
<comment type="subcellular location">
    <subcellularLocation>
        <location evidence="1">Membrane</location>
    </subcellularLocation>
</comment>
<evidence type="ECO:0000256" key="9">
    <source>
        <dbReference type="SAM" id="Phobius"/>
    </source>
</evidence>
<evidence type="ECO:0000313" key="12">
    <source>
        <dbReference type="Proteomes" id="UP001055439"/>
    </source>
</evidence>
<keyword evidence="12" id="KW-1185">Reference proteome</keyword>
<dbReference type="GO" id="GO:0008270">
    <property type="term" value="F:zinc ion binding"/>
    <property type="evidence" value="ECO:0007669"/>
    <property type="project" value="UniProtKB-KW"/>
</dbReference>
<dbReference type="PANTHER" id="PTHR46539">
    <property type="entry name" value="E3 UBIQUITIN-PROTEIN LIGASE ATL42"/>
    <property type="match status" value="1"/>
</dbReference>
<dbReference type="Pfam" id="PF13639">
    <property type="entry name" value="zf-RING_2"/>
    <property type="match status" value="1"/>
</dbReference>
<sequence>MPRTLPSDSAFAKPRGGARVLAFILQTFIMVVALALFFLFAGVAAIVLLHLLVAGRTLRRRSRSLNGPLFPNAADDASPAGLSVAQLKGLPWFEYSGRSASPPWPPPDCTVCLEGFKKGERCRALPSCGHVFHVTCVDRWLAKSRGCPICRALVGVA</sequence>
<keyword evidence="3" id="KW-0479">Metal-binding</keyword>
<accession>A0A9E7EVQ7</accession>
<keyword evidence="5" id="KW-0862">Zinc</keyword>
<evidence type="ECO:0000256" key="2">
    <source>
        <dbReference type="ARBA" id="ARBA00022692"/>
    </source>
</evidence>
<evidence type="ECO:0000259" key="10">
    <source>
        <dbReference type="PROSITE" id="PS50089"/>
    </source>
</evidence>
<dbReference type="SMART" id="SM00184">
    <property type="entry name" value="RING"/>
    <property type="match status" value="1"/>
</dbReference>
<keyword evidence="7 9" id="KW-0472">Membrane</keyword>
<dbReference type="Proteomes" id="UP001055439">
    <property type="component" value="Chromosome 10"/>
</dbReference>
<dbReference type="SUPFAM" id="SSF57850">
    <property type="entry name" value="RING/U-box"/>
    <property type="match status" value="1"/>
</dbReference>
<evidence type="ECO:0000313" key="11">
    <source>
        <dbReference type="EMBL" id="URD82902.1"/>
    </source>
</evidence>
<dbReference type="InterPro" id="IPR013083">
    <property type="entry name" value="Znf_RING/FYVE/PHD"/>
</dbReference>
<proteinExistence type="predicted"/>
<evidence type="ECO:0000256" key="1">
    <source>
        <dbReference type="ARBA" id="ARBA00004370"/>
    </source>
</evidence>
<keyword evidence="2 9" id="KW-0812">Transmembrane</keyword>
<evidence type="ECO:0000256" key="3">
    <source>
        <dbReference type="ARBA" id="ARBA00022723"/>
    </source>
</evidence>
<dbReference type="PANTHER" id="PTHR46539:SF9">
    <property type="entry name" value="RING-H2 FINGER PROTEIN ATL56"/>
    <property type="match status" value="1"/>
</dbReference>
<name>A0A9E7EVQ7_9LILI</name>
<dbReference type="Gene3D" id="3.30.40.10">
    <property type="entry name" value="Zinc/RING finger domain, C3HC4 (zinc finger)"/>
    <property type="match status" value="1"/>
</dbReference>
<keyword evidence="4 8" id="KW-0863">Zinc-finger</keyword>
<evidence type="ECO:0000256" key="5">
    <source>
        <dbReference type="ARBA" id="ARBA00022833"/>
    </source>
</evidence>
<dbReference type="GO" id="GO:0016020">
    <property type="term" value="C:membrane"/>
    <property type="evidence" value="ECO:0007669"/>
    <property type="project" value="UniProtKB-SubCell"/>
</dbReference>
<organism evidence="11 12">
    <name type="scientific">Musa troglodytarum</name>
    <name type="common">fe'i banana</name>
    <dbReference type="NCBI Taxonomy" id="320322"/>
    <lineage>
        <taxon>Eukaryota</taxon>
        <taxon>Viridiplantae</taxon>
        <taxon>Streptophyta</taxon>
        <taxon>Embryophyta</taxon>
        <taxon>Tracheophyta</taxon>
        <taxon>Spermatophyta</taxon>
        <taxon>Magnoliopsida</taxon>
        <taxon>Liliopsida</taxon>
        <taxon>Zingiberales</taxon>
        <taxon>Musaceae</taxon>
        <taxon>Musa</taxon>
    </lineage>
</organism>
<keyword evidence="6 9" id="KW-1133">Transmembrane helix</keyword>
<evidence type="ECO:0000256" key="4">
    <source>
        <dbReference type="ARBA" id="ARBA00022771"/>
    </source>
</evidence>